<keyword evidence="3" id="KW-1185">Reference proteome</keyword>
<evidence type="ECO:0000259" key="1">
    <source>
        <dbReference type="Pfam" id="PF03078"/>
    </source>
</evidence>
<dbReference type="EMBL" id="QGKV02000649">
    <property type="protein sequence ID" value="KAF3576122.1"/>
    <property type="molecule type" value="Genomic_DNA"/>
</dbReference>
<organism evidence="2 3">
    <name type="scientific">Brassica cretica</name>
    <name type="common">Mustard</name>
    <dbReference type="NCBI Taxonomy" id="69181"/>
    <lineage>
        <taxon>Eukaryota</taxon>
        <taxon>Viridiplantae</taxon>
        <taxon>Streptophyta</taxon>
        <taxon>Embryophyta</taxon>
        <taxon>Tracheophyta</taxon>
        <taxon>Spermatophyta</taxon>
        <taxon>Magnoliopsida</taxon>
        <taxon>eudicotyledons</taxon>
        <taxon>Gunneridae</taxon>
        <taxon>Pentapetalae</taxon>
        <taxon>rosids</taxon>
        <taxon>malvids</taxon>
        <taxon>Brassicales</taxon>
        <taxon>Brassicaceae</taxon>
        <taxon>Brassiceae</taxon>
        <taxon>Brassica</taxon>
    </lineage>
</organism>
<dbReference type="Pfam" id="PF03078">
    <property type="entry name" value="ATHILA"/>
    <property type="match status" value="1"/>
</dbReference>
<name>A0ABQ7DDM4_BRACR</name>
<dbReference type="InterPro" id="IPR004312">
    <property type="entry name" value="ATHILA_Orf1_C"/>
</dbReference>
<sequence>MPPRTKQHTVKFAARTTCTTSKTPTIGSILVTYPWPREEGEPIKIDDPRILYFNVEGWDKTKARHYNALLGINILPSRFVHSETLSQLGLDEDVHATLNSHGIGDLCYRTHILYPDLVRQALALAEISYEDPDLSTFENASFSFLANGKYCSLSLEKLTEIYELAEERKDIAFPRNFNPTQAFWDLMATGEFKSHSAS</sequence>
<gene>
    <name evidence="2" type="ORF">DY000_02031716</name>
</gene>
<reference evidence="2 3" key="1">
    <citation type="journal article" date="2020" name="BMC Genomics">
        <title>Intraspecific diversification of the crop wild relative Brassica cretica Lam. using demographic model selection.</title>
        <authorList>
            <person name="Kioukis A."/>
            <person name="Michalopoulou V.A."/>
            <person name="Briers L."/>
            <person name="Pirintsos S."/>
            <person name="Studholme D.J."/>
            <person name="Pavlidis P."/>
            <person name="Sarris P.F."/>
        </authorList>
    </citation>
    <scope>NUCLEOTIDE SEQUENCE [LARGE SCALE GENOMIC DNA]</scope>
    <source>
        <strain evidence="3">cv. PFS-1207/04</strain>
    </source>
</reference>
<comment type="caution">
    <text evidence="2">The sequence shown here is derived from an EMBL/GenBank/DDBJ whole genome shotgun (WGS) entry which is preliminary data.</text>
</comment>
<proteinExistence type="predicted"/>
<accession>A0ABQ7DDM4</accession>
<feature type="domain" description="Arabidopsis retrotransposon Orf1 C-terminal" evidence="1">
    <location>
        <begin position="61"/>
        <end position="196"/>
    </location>
</feature>
<evidence type="ECO:0000313" key="3">
    <source>
        <dbReference type="Proteomes" id="UP000266723"/>
    </source>
</evidence>
<evidence type="ECO:0000313" key="2">
    <source>
        <dbReference type="EMBL" id="KAF3576122.1"/>
    </source>
</evidence>
<dbReference type="Proteomes" id="UP000266723">
    <property type="component" value="Unassembled WGS sequence"/>
</dbReference>
<protein>
    <recommendedName>
        <fullName evidence="1">Arabidopsis retrotransposon Orf1 C-terminal domain-containing protein</fullName>
    </recommendedName>
</protein>